<gene>
    <name evidence="2" type="ORF">RRG08_006158</name>
</gene>
<protein>
    <submittedName>
        <fullName evidence="2">Uncharacterized protein</fullName>
    </submittedName>
</protein>
<feature type="region of interest" description="Disordered" evidence="1">
    <location>
        <begin position="1"/>
        <end position="29"/>
    </location>
</feature>
<feature type="compositionally biased region" description="Basic residues" evidence="1">
    <location>
        <begin position="1"/>
        <end position="17"/>
    </location>
</feature>
<proteinExistence type="predicted"/>
<accession>A0AAE1AY69</accession>
<dbReference type="EMBL" id="JAWDGP010000970">
    <property type="protein sequence ID" value="KAK3795874.1"/>
    <property type="molecule type" value="Genomic_DNA"/>
</dbReference>
<keyword evidence="3" id="KW-1185">Reference proteome</keyword>
<comment type="caution">
    <text evidence="2">The sequence shown here is derived from an EMBL/GenBank/DDBJ whole genome shotgun (WGS) entry which is preliminary data.</text>
</comment>
<reference evidence="2" key="1">
    <citation type="journal article" date="2023" name="G3 (Bethesda)">
        <title>A reference genome for the long-term kleptoplast-retaining sea slug Elysia crispata morphotype clarki.</title>
        <authorList>
            <person name="Eastman K.E."/>
            <person name="Pendleton A.L."/>
            <person name="Shaikh M.A."/>
            <person name="Suttiyut T."/>
            <person name="Ogas R."/>
            <person name="Tomko P."/>
            <person name="Gavelis G."/>
            <person name="Widhalm J.R."/>
            <person name="Wisecaver J.H."/>
        </authorList>
    </citation>
    <scope>NUCLEOTIDE SEQUENCE</scope>
    <source>
        <strain evidence="2">ECLA1</strain>
    </source>
</reference>
<dbReference type="AlphaFoldDB" id="A0AAE1AY69"/>
<organism evidence="2 3">
    <name type="scientific">Elysia crispata</name>
    <name type="common">lettuce slug</name>
    <dbReference type="NCBI Taxonomy" id="231223"/>
    <lineage>
        <taxon>Eukaryota</taxon>
        <taxon>Metazoa</taxon>
        <taxon>Spiralia</taxon>
        <taxon>Lophotrochozoa</taxon>
        <taxon>Mollusca</taxon>
        <taxon>Gastropoda</taxon>
        <taxon>Heterobranchia</taxon>
        <taxon>Euthyneura</taxon>
        <taxon>Panpulmonata</taxon>
        <taxon>Sacoglossa</taxon>
        <taxon>Placobranchoidea</taxon>
        <taxon>Plakobranchidae</taxon>
        <taxon>Elysia</taxon>
    </lineage>
</organism>
<dbReference type="Proteomes" id="UP001283361">
    <property type="component" value="Unassembled WGS sequence"/>
</dbReference>
<sequence length="113" mass="12542">MARALSKVRKSHARRQSPRPSGVYRLQQARRNVKRKSRVDLVKGAKTLPAITHVLFPAVLFSLFHASADLTGKAQHVVRACLSAELGQSSVTCLETLPYMSLHNRPERGKALD</sequence>
<evidence type="ECO:0000313" key="3">
    <source>
        <dbReference type="Proteomes" id="UP001283361"/>
    </source>
</evidence>
<evidence type="ECO:0000313" key="2">
    <source>
        <dbReference type="EMBL" id="KAK3795874.1"/>
    </source>
</evidence>
<evidence type="ECO:0000256" key="1">
    <source>
        <dbReference type="SAM" id="MobiDB-lite"/>
    </source>
</evidence>
<name>A0AAE1AY69_9GAST</name>